<evidence type="ECO:0000313" key="1">
    <source>
        <dbReference type="EMBL" id="MPN22694.1"/>
    </source>
</evidence>
<sequence>MCQSPQIIPTKIDATKTEFFFSKIGCKKLLQPISSPKAPINIPVIIKDRRFVKFSVIFTLRFSCFSMKKEIANKSIGKINAINDLVKITFSKHKFIRAGKSL</sequence>
<reference evidence="1" key="1">
    <citation type="submission" date="2019-08" db="EMBL/GenBank/DDBJ databases">
        <authorList>
            <person name="Kucharzyk K."/>
            <person name="Murdoch R.W."/>
            <person name="Higgins S."/>
            <person name="Loffler F."/>
        </authorList>
    </citation>
    <scope>NUCLEOTIDE SEQUENCE</scope>
</reference>
<name>A0A645GFF6_9ZZZZ</name>
<protein>
    <submittedName>
        <fullName evidence="1">Uncharacterized protein</fullName>
    </submittedName>
</protein>
<organism evidence="1">
    <name type="scientific">bioreactor metagenome</name>
    <dbReference type="NCBI Taxonomy" id="1076179"/>
    <lineage>
        <taxon>unclassified sequences</taxon>
        <taxon>metagenomes</taxon>
        <taxon>ecological metagenomes</taxon>
    </lineage>
</organism>
<accession>A0A645GFF6</accession>
<dbReference type="AlphaFoldDB" id="A0A645GFF6"/>
<comment type="caution">
    <text evidence="1">The sequence shown here is derived from an EMBL/GenBank/DDBJ whole genome shotgun (WGS) entry which is preliminary data.</text>
</comment>
<gene>
    <name evidence="1" type="ORF">SDC9_170077</name>
</gene>
<dbReference type="EMBL" id="VSSQ01070987">
    <property type="protein sequence ID" value="MPN22694.1"/>
    <property type="molecule type" value="Genomic_DNA"/>
</dbReference>
<proteinExistence type="predicted"/>